<reference evidence="1 2" key="1">
    <citation type="submission" date="2020-08" db="EMBL/GenBank/DDBJ databases">
        <title>Functional genomics of gut bacteria from endangered species of beetles.</title>
        <authorList>
            <person name="Carlos-Shanley C."/>
        </authorList>
    </citation>
    <scope>NUCLEOTIDE SEQUENCE [LARGE SCALE GENOMIC DNA]</scope>
    <source>
        <strain evidence="1 2">S00179</strain>
    </source>
</reference>
<evidence type="ECO:0000313" key="2">
    <source>
        <dbReference type="Proteomes" id="UP000566995"/>
    </source>
</evidence>
<comment type="caution">
    <text evidence="1">The sequence shown here is derived from an EMBL/GenBank/DDBJ whole genome shotgun (WGS) entry which is preliminary data.</text>
</comment>
<accession>A0A7W7NZY2</accession>
<dbReference type="RefSeq" id="WP_184585947.1">
    <property type="nucleotide sequence ID" value="NZ_JACHLI010000001.1"/>
</dbReference>
<name>A0A7W7NZY2_PSENT</name>
<proteinExistence type="predicted"/>
<organism evidence="1 2">
    <name type="scientific">Pseudomonas nitroreducens</name>
    <dbReference type="NCBI Taxonomy" id="46680"/>
    <lineage>
        <taxon>Bacteria</taxon>
        <taxon>Pseudomonadati</taxon>
        <taxon>Pseudomonadota</taxon>
        <taxon>Gammaproteobacteria</taxon>
        <taxon>Pseudomonadales</taxon>
        <taxon>Pseudomonadaceae</taxon>
        <taxon>Pseudomonas</taxon>
    </lineage>
</organism>
<dbReference type="EMBL" id="JACHLI010000001">
    <property type="protein sequence ID" value="MBB4861697.1"/>
    <property type="molecule type" value="Genomic_DNA"/>
</dbReference>
<dbReference type="AlphaFoldDB" id="A0A7W7NZY2"/>
<protein>
    <submittedName>
        <fullName evidence="1">Uncharacterized protein</fullName>
    </submittedName>
</protein>
<evidence type="ECO:0000313" key="1">
    <source>
        <dbReference type="EMBL" id="MBB4861697.1"/>
    </source>
</evidence>
<gene>
    <name evidence="1" type="ORF">HNP46_000508</name>
</gene>
<sequence>MSDYTAECAEAGIDPKVVERYRKRLEKLLAEMNKDGIQVFGGGDGSSLRPIHGDDMISRLILADINAFNLDGGAGAYKIESDGLTRGE</sequence>
<dbReference type="Proteomes" id="UP000566995">
    <property type="component" value="Unassembled WGS sequence"/>
</dbReference>